<dbReference type="CDD" id="cd11386">
    <property type="entry name" value="MCP_signal"/>
    <property type="match status" value="1"/>
</dbReference>
<dbReference type="InterPro" id="IPR024478">
    <property type="entry name" value="HlyB_4HB_MCP"/>
</dbReference>
<evidence type="ECO:0000256" key="5">
    <source>
        <dbReference type="ARBA" id="ARBA00029447"/>
    </source>
</evidence>
<dbReference type="PRINTS" id="PR00260">
    <property type="entry name" value="CHEMTRNSDUCR"/>
</dbReference>
<evidence type="ECO:0000313" key="10">
    <source>
        <dbReference type="EMBL" id="MCH1626404.1"/>
    </source>
</evidence>
<dbReference type="AlphaFoldDB" id="A0AAW5E699"/>
<organism evidence="10 11">
    <name type="scientific">Fredinandcohnia quinoae</name>
    <dbReference type="NCBI Taxonomy" id="2918902"/>
    <lineage>
        <taxon>Bacteria</taxon>
        <taxon>Bacillati</taxon>
        <taxon>Bacillota</taxon>
        <taxon>Bacilli</taxon>
        <taxon>Bacillales</taxon>
        <taxon>Bacillaceae</taxon>
        <taxon>Fredinandcohnia</taxon>
    </lineage>
</organism>
<sequence length="570" mass="62186">MALLRNLKVSRKLLLLLIISALSLIIVGVIGINSTKKMAEESESMYNNTLQPNMWLGQVRINNRALGEYTLQLMLTTDPKENEEIKRLMKESIDEINLNINQFKEIKLSPENSKNFEAYLTATEKVSKSRGEIINLAIENKNEEAYQLYKQEVEKNIAEVNNALSALQQSNLVFAENQNEQNKKDLKTENIILVSVIVLTLLLLITLGLIITRVIVNPINSIKELLAKAEQGDFTVEGSYQSKDELGVLTISFNNMIIGLKKIIAKVGETSHQVAAASEELTASAGQTTTATENVAVAIQEIASGADTSSKKLETNSTSLKGVHEGVLRITDRTTNVAELSRSTAKDAEEGSEIVEQNLTQMKFIHQSVSKSNEVIGSLSLRSNEIGKILDVIGGIADQTNLLALNAAIEAARAGEHGKGFAVVANEVKKLAEESLSSTKIIADLIGSIQQDTNESVKIMSEVKDNAERGMAISTEASEKFNLILGQTRNITPQIEDITQIVLQISESIESISTASNQITLLAKQNAANSEDVAAATEEQLASMEEINSSSQALAFMAEELNELVSRFKI</sequence>
<keyword evidence="7" id="KW-0812">Transmembrane</keyword>
<reference evidence="10" key="1">
    <citation type="submission" date="2022-02" db="EMBL/GenBank/DDBJ databases">
        <title>Fredinandcohnia quinoae sp. nov. isolated from Chenopodium quinoa seeds.</title>
        <authorList>
            <person name="Saati-Santamaria Z."/>
            <person name="Flores-Felix J.D."/>
            <person name="Igual J.M."/>
            <person name="Velazquez E."/>
            <person name="Garcia-Fraile P."/>
            <person name="Martinez-Molina E."/>
        </authorList>
    </citation>
    <scope>NUCLEOTIDE SEQUENCE</scope>
    <source>
        <strain evidence="10">SECRCQ15</strain>
    </source>
</reference>
<gene>
    <name evidence="10" type="ORF">MJG50_13780</name>
</gene>
<name>A0AAW5E699_9BACI</name>
<dbReference type="RefSeq" id="WP_240256322.1">
    <property type="nucleotide sequence ID" value="NZ_JAKTTI010000022.1"/>
</dbReference>
<dbReference type="Proteomes" id="UP001431131">
    <property type="component" value="Unassembled WGS sequence"/>
</dbReference>
<evidence type="ECO:0000259" key="9">
    <source>
        <dbReference type="PROSITE" id="PS50885"/>
    </source>
</evidence>
<protein>
    <submittedName>
        <fullName evidence="10">Methyl-accepting chemotaxis protein</fullName>
    </submittedName>
</protein>
<evidence type="ECO:0000256" key="2">
    <source>
        <dbReference type="ARBA" id="ARBA00022475"/>
    </source>
</evidence>
<keyword evidence="11" id="KW-1185">Reference proteome</keyword>
<feature type="domain" description="Methyl-accepting transducer" evidence="8">
    <location>
        <begin position="284"/>
        <end position="520"/>
    </location>
</feature>
<evidence type="ECO:0000256" key="7">
    <source>
        <dbReference type="SAM" id="Phobius"/>
    </source>
</evidence>
<dbReference type="Pfam" id="PF12729">
    <property type="entry name" value="4HB_MCP_1"/>
    <property type="match status" value="1"/>
</dbReference>
<dbReference type="GO" id="GO:0006935">
    <property type="term" value="P:chemotaxis"/>
    <property type="evidence" value="ECO:0007669"/>
    <property type="project" value="InterPro"/>
</dbReference>
<dbReference type="SMART" id="SM00304">
    <property type="entry name" value="HAMP"/>
    <property type="match status" value="1"/>
</dbReference>
<feature type="transmembrane region" description="Helical" evidence="7">
    <location>
        <begin position="191"/>
        <end position="216"/>
    </location>
</feature>
<dbReference type="Pfam" id="PF00672">
    <property type="entry name" value="HAMP"/>
    <property type="match status" value="1"/>
</dbReference>
<comment type="caution">
    <text evidence="10">The sequence shown here is derived from an EMBL/GenBank/DDBJ whole genome shotgun (WGS) entry which is preliminary data.</text>
</comment>
<dbReference type="PROSITE" id="PS50885">
    <property type="entry name" value="HAMP"/>
    <property type="match status" value="1"/>
</dbReference>
<dbReference type="InterPro" id="IPR004089">
    <property type="entry name" value="MCPsignal_dom"/>
</dbReference>
<comment type="subcellular location">
    <subcellularLocation>
        <location evidence="1">Cell membrane</location>
    </subcellularLocation>
</comment>
<dbReference type="PANTHER" id="PTHR32089">
    <property type="entry name" value="METHYL-ACCEPTING CHEMOTAXIS PROTEIN MCPB"/>
    <property type="match status" value="1"/>
</dbReference>
<dbReference type="Pfam" id="PF00015">
    <property type="entry name" value="MCPsignal"/>
    <property type="match status" value="1"/>
</dbReference>
<dbReference type="Gene3D" id="1.10.8.500">
    <property type="entry name" value="HAMP domain in histidine kinase"/>
    <property type="match status" value="1"/>
</dbReference>
<comment type="similarity">
    <text evidence="5">Belongs to the methyl-accepting chemotaxis (MCP) protein family.</text>
</comment>
<dbReference type="GO" id="GO:0005886">
    <property type="term" value="C:plasma membrane"/>
    <property type="evidence" value="ECO:0007669"/>
    <property type="project" value="UniProtKB-SubCell"/>
</dbReference>
<dbReference type="InterPro" id="IPR003660">
    <property type="entry name" value="HAMP_dom"/>
</dbReference>
<proteinExistence type="inferred from homology"/>
<dbReference type="InterPro" id="IPR004090">
    <property type="entry name" value="Chemotax_Me-accpt_rcpt"/>
</dbReference>
<evidence type="ECO:0000256" key="3">
    <source>
        <dbReference type="ARBA" id="ARBA00023136"/>
    </source>
</evidence>
<evidence type="ECO:0000256" key="1">
    <source>
        <dbReference type="ARBA" id="ARBA00004236"/>
    </source>
</evidence>
<evidence type="ECO:0000256" key="4">
    <source>
        <dbReference type="ARBA" id="ARBA00023224"/>
    </source>
</evidence>
<dbReference type="EMBL" id="JAKTTI010000022">
    <property type="protein sequence ID" value="MCH1626404.1"/>
    <property type="molecule type" value="Genomic_DNA"/>
</dbReference>
<evidence type="ECO:0000259" key="8">
    <source>
        <dbReference type="PROSITE" id="PS50111"/>
    </source>
</evidence>
<evidence type="ECO:0000313" key="11">
    <source>
        <dbReference type="Proteomes" id="UP001431131"/>
    </source>
</evidence>
<feature type="domain" description="HAMP" evidence="9">
    <location>
        <begin position="213"/>
        <end position="265"/>
    </location>
</feature>
<dbReference type="GO" id="GO:0004888">
    <property type="term" value="F:transmembrane signaling receptor activity"/>
    <property type="evidence" value="ECO:0007669"/>
    <property type="project" value="InterPro"/>
</dbReference>
<keyword evidence="4 6" id="KW-0807">Transducer</keyword>
<feature type="transmembrane region" description="Helical" evidence="7">
    <location>
        <begin position="13"/>
        <end position="32"/>
    </location>
</feature>
<keyword evidence="7" id="KW-1133">Transmembrane helix</keyword>
<dbReference type="SMART" id="SM00283">
    <property type="entry name" value="MA"/>
    <property type="match status" value="1"/>
</dbReference>
<dbReference type="CDD" id="cd06225">
    <property type="entry name" value="HAMP"/>
    <property type="match status" value="1"/>
</dbReference>
<evidence type="ECO:0000256" key="6">
    <source>
        <dbReference type="PROSITE-ProRule" id="PRU00284"/>
    </source>
</evidence>
<dbReference type="PANTHER" id="PTHR32089:SF112">
    <property type="entry name" value="LYSOZYME-LIKE PROTEIN-RELATED"/>
    <property type="match status" value="1"/>
</dbReference>
<accession>A0AAW5E699</accession>
<dbReference type="Gene3D" id="1.10.287.950">
    <property type="entry name" value="Methyl-accepting chemotaxis protein"/>
    <property type="match status" value="1"/>
</dbReference>
<keyword evidence="3 7" id="KW-0472">Membrane</keyword>
<dbReference type="SUPFAM" id="SSF58104">
    <property type="entry name" value="Methyl-accepting chemotaxis protein (MCP) signaling domain"/>
    <property type="match status" value="1"/>
</dbReference>
<dbReference type="PROSITE" id="PS50111">
    <property type="entry name" value="CHEMOTAXIS_TRANSDUC_2"/>
    <property type="match status" value="1"/>
</dbReference>
<keyword evidence="2" id="KW-1003">Cell membrane</keyword>
<dbReference type="GO" id="GO:0007165">
    <property type="term" value="P:signal transduction"/>
    <property type="evidence" value="ECO:0007669"/>
    <property type="project" value="UniProtKB-KW"/>
</dbReference>